<feature type="compositionally biased region" description="Basic and acidic residues" evidence="1">
    <location>
        <begin position="28"/>
        <end position="37"/>
    </location>
</feature>
<organism evidence="2 3">
    <name type="scientific">Hermanssonia centrifuga</name>
    <dbReference type="NCBI Taxonomy" id="98765"/>
    <lineage>
        <taxon>Eukaryota</taxon>
        <taxon>Fungi</taxon>
        <taxon>Dikarya</taxon>
        <taxon>Basidiomycota</taxon>
        <taxon>Agaricomycotina</taxon>
        <taxon>Agaricomycetes</taxon>
        <taxon>Polyporales</taxon>
        <taxon>Meruliaceae</taxon>
        <taxon>Hermanssonia</taxon>
    </lineage>
</organism>
<evidence type="ECO:0000256" key="1">
    <source>
        <dbReference type="SAM" id="MobiDB-lite"/>
    </source>
</evidence>
<evidence type="ECO:0000313" key="2">
    <source>
        <dbReference type="EMBL" id="PSR92437.1"/>
    </source>
</evidence>
<comment type="caution">
    <text evidence="2">The sequence shown here is derived from an EMBL/GenBank/DDBJ whole genome shotgun (WGS) entry which is preliminary data.</text>
</comment>
<feature type="region of interest" description="Disordered" evidence="1">
    <location>
        <begin position="60"/>
        <end position="100"/>
    </location>
</feature>
<evidence type="ECO:0000313" key="3">
    <source>
        <dbReference type="Proteomes" id="UP000186601"/>
    </source>
</evidence>
<feature type="compositionally biased region" description="Polar residues" evidence="1">
    <location>
        <begin position="38"/>
        <end position="47"/>
    </location>
</feature>
<reference evidence="2 3" key="1">
    <citation type="submission" date="2018-02" db="EMBL/GenBank/DDBJ databases">
        <title>Genome sequence of the basidiomycete white-rot fungus Phlebia centrifuga.</title>
        <authorList>
            <person name="Granchi Z."/>
            <person name="Peng M."/>
            <person name="de Vries R.P."/>
            <person name="Hilden K."/>
            <person name="Makela M.R."/>
            <person name="Grigoriev I."/>
            <person name="Riley R."/>
        </authorList>
    </citation>
    <scope>NUCLEOTIDE SEQUENCE [LARGE SCALE GENOMIC DNA]</scope>
    <source>
        <strain evidence="2 3">FBCC195</strain>
    </source>
</reference>
<name>A0A2R6PK37_9APHY</name>
<dbReference type="STRING" id="98765.A0A2R6PK37"/>
<feature type="compositionally biased region" description="Polar residues" evidence="1">
    <location>
        <begin position="76"/>
        <end position="94"/>
    </location>
</feature>
<dbReference type="AlphaFoldDB" id="A0A2R6PK37"/>
<sequence length="141" mass="16510">MNKQNFTRQITRQHMQEELIQRVKKRVEKASDNKDKTVQPNDLSVSSRATAIQASLSFAESNPLPYTPPEKHDHLSQSNRFHQNMNDWLNSNNGDPALKKYDGNKHEYTDGERQALILVNNRIYQYKAVCINYTTYNLRRT</sequence>
<keyword evidence="3" id="KW-1185">Reference proteome</keyword>
<dbReference type="Proteomes" id="UP000186601">
    <property type="component" value="Unassembled WGS sequence"/>
</dbReference>
<protein>
    <submittedName>
        <fullName evidence="2">Uncharacterized protein</fullName>
    </submittedName>
</protein>
<feature type="region of interest" description="Disordered" evidence="1">
    <location>
        <begin position="25"/>
        <end position="47"/>
    </location>
</feature>
<proteinExistence type="predicted"/>
<accession>A0A2R6PK37</accession>
<dbReference type="OrthoDB" id="3267098at2759"/>
<dbReference type="EMBL" id="MLYV02000470">
    <property type="protein sequence ID" value="PSR92437.1"/>
    <property type="molecule type" value="Genomic_DNA"/>
</dbReference>
<gene>
    <name evidence="2" type="ORF">PHLCEN_2v4719</name>
</gene>